<feature type="binding site" evidence="9">
    <location>
        <position position="36"/>
    </location>
    <ligand>
        <name>NADPH</name>
        <dbReference type="ChEBI" id="CHEBI:57783"/>
    </ligand>
</feature>
<feature type="binding site" evidence="9">
    <location>
        <position position="149"/>
    </location>
    <ligand>
        <name>1-deoxy-D-xylulose 5-phosphate</name>
        <dbReference type="ChEBI" id="CHEBI:57792"/>
    </ligand>
</feature>
<feature type="binding site" evidence="9">
    <location>
        <position position="147"/>
    </location>
    <ligand>
        <name>Mn(2+)</name>
        <dbReference type="ChEBI" id="CHEBI:29035"/>
    </ligand>
</feature>
<dbReference type="Gene3D" id="1.10.1740.10">
    <property type="match status" value="1"/>
</dbReference>
<dbReference type="RefSeq" id="WP_077111702.1">
    <property type="nucleotide sequence ID" value="NZ_JAFBFH010000027.1"/>
</dbReference>
<keyword evidence="9" id="KW-0460">Magnesium</keyword>
<dbReference type="GO" id="GO:0030604">
    <property type="term" value="F:1-deoxy-D-xylulose-5-phosphate reductoisomerase activity"/>
    <property type="evidence" value="ECO:0007669"/>
    <property type="project" value="UniProtKB-EC"/>
</dbReference>
<feature type="binding site" evidence="9">
    <location>
        <position position="12"/>
    </location>
    <ligand>
        <name>NADPH</name>
        <dbReference type="ChEBI" id="CHEBI:57783"/>
    </ligand>
</feature>
<dbReference type="Gene3D" id="3.40.50.720">
    <property type="entry name" value="NAD(P)-binding Rossmann-like Domain"/>
    <property type="match status" value="1"/>
</dbReference>
<reference evidence="13 14" key="1">
    <citation type="submission" date="2021-01" db="EMBL/GenBank/DDBJ databases">
        <title>Genomic Encyclopedia of Type Strains, Phase IV (KMG-IV): sequencing the most valuable type-strain genomes for metagenomic binning, comparative biology and taxonomic classification.</title>
        <authorList>
            <person name="Goeker M."/>
        </authorList>
    </citation>
    <scope>NUCLEOTIDE SEQUENCE [LARGE SCALE GENOMIC DNA]</scope>
    <source>
        <strain evidence="13 14">DSM 105453</strain>
    </source>
</reference>
<dbReference type="InterPro" id="IPR003821">
    <property type="entry name" value="DXP_reductoisomerase"/>
</dbReference>
<evidence type="ECO:0000256" key="2">
    <source>
        <dbReference type="ARBA" id="ARBA00006825"/>
    </source>
</evidence>
<feature type="binding site" evidence="9">
    <location>
        <position position="10"/>
    </location>
    <ligand>
        <name>NADPH</name>
        <dbReference type="ChEBI" id="CHEBI:57783"/>
    </ligand>
</feature>
<evidence type="ECO:0000256" key="4">
    <source>
        <dbReference type="ARBA" id="ARBA00022857"/>
    </source>
</evidence>
<keyword evidence="3 9" id="KW-0479">Metal-binding</keyword>
<evidence type="ECO:0000313" key="14">
    <source>
        <dbReference type="Proteomes" id="UP000823485"/>
    </source>
</evidence>
<dbReference type="InterPro" id="IPR013644">
    <property type="entry name" value="DXP_reductoisomerase_C"/>
</dbReference>
<sequence>MKYVSLLGATGSIGTQALQVIKEHPDQFRLCAISAGRNIDLVRKIISDFQPNLVAVLEKEDCERLKAEFPSGIKFTYGKHGLIEAAVHDQADIVLNAVMGSVGLVPTMHAIEAKKTIGLANKETLVTAGHIVMGAAKKFGVDILPVDSEHSAIFQCLQGESRENVSKLIITASGGSFRDLSREELKHVTRQQALKHPNWSMGSKITIDSATMMNKGLEVIEAHWLFHIPYENIEVLLHRESIIHSLVEYKDRSVIAQLGTPDMRIPIQYALTYPDRMKLVTKGLGLAEIGILHFEKMDMDRYRCLKLAYDAGMRGGTMPTVLNAANEVAVEAFLKEQISFLNIEELIEKALERHNVIDQPDLAAIEEVDRETRKHVYTLL</sequence>
<feature type="domain" description="1-deoxy-D-xylulose 5-phosphate reductoisomerase C-terminal" evidence="11">
    <location>
        <begin position="143"/>
        <end position="226"/>
    </location>
</feature>
<dbReference type="HAMAP" id="MF_00183">
    <property type="entry name" value="DXP_reductoisom"/>
    <property type="match status" value="1"/>
</dbReference>
<evidence type="ECO:0000313" key="13">
    <source>
        <dbReference type="EMBL" id="MBM7716452.1"/>
    </source>
</evidence>
<proteinExistence type="inferred from homology"/>
<dbReference type="EC" id="1.1.1.267" evidence="9"/>
<keyword evidence="6 9" id="KW-0464">Manganese</keyword>
<feature type="binding site" evidence="9">
    <location>
        <position position="218"/>
    </location>
    <ligand>
        <name>Mn(2+)</name>
        <dbReference type="ChEBI" id="CHEBI:29035"/>
    </ligand>
</feature>
<keyword evidence="4 9" id="KW-0521">NADP</keyword>
<feature type="binding site" evidence="9">
    <location>
        <position position="37"/>
    </location>
    <ligand>
        <name>NADPH</name>
        <dbReference type="ChEBI" id="CHEBI:57783"/>
    </ligand>
</feature>
<evidence type="ECO:0000256" key="9">
    <source>
        <dbReference type="HAMAP-Rule" id="MF_00183"/>
    </source>
</evidence>
<feature type="binding site" evidence="9">
    <location>
        <position position="214"/>
    </location>
    <ligand>
        <name>1-deoxy-D-xylulose 5-phosphate</name>
        <dbReference type="ChEBI" id="CHEBI:57792"/>
    </ligand>
</feature>
<feature type="binding site" evidence="9">
    <location>
        <position position="209"/>
    </location>
    <ligand>
        <name>1-deoxy-D-xylulose 5-phosphate</name>
        <dbReference type="ChEBI" id="CHEBI:57792"/>
    </ligand>
</feature>
<dbReference type="PANTHER" id="PTHR30525:SF0">
    <property type="entry name" value="1-DEOXY-D-XYLULOSE 5-PHOSPHATE REDUCTOISOMERASE, CHLOROPLASTIC"/>
    <property type="match status" value="1"/>
</dbReference>
<evidence type="ECO:0000256" key="3">
    <source>
        <dbReference type="ARBA" id="ARBA00022723"/>
    </source>
</evidence>
<evidence type="ECO:0000256" key="8">
    <source>
        <dbReference type="ARBA" id="ARBA00048543"/>
    </source>
</evidence>
<dbReference type="NCBIfam" id="TIGR00243">
    <property type="entry name" value="Dxr"/>
    <property type="match status" value="1"/>
</dbReference>
<feature type="binding site" evidence="9">
    <location>
        <position position="123"/>
    </location>
    <ligand>
        <name>NADPH</name>
        <dbReference type="ChEBI" id="CHEBI:57783"/>
    </ligand>
</feature>
<feature type="binding site" evidence="9">
    <location>
        <position position="202"/>
    </location>
    <ligand>
        <name>NADPH</name>
        <dbReference type="ChEBI" id="CHEBI:57783"/>
    </ligand>
</feature>
<dbReference type="InterPro" id="IPR013512">
    <property type="entry name" value="DXP_reductoisomerase_N"/>
</dbReference>
<evidence type="ECO:0000256" key="5">
    <source>
        <dbReference type="ARBA" id="ARBA00023002"/>
    </source>
</evidence>
<feature type="domain" description="DXP reductoisomerase C-terminal" evidence="12">
    <location>
        <begin position="258"/>
        <end position="374"/>
    </location>
</feature>
<keyword evidence="7 9" id="KW-0414">Isoprene biosynthesis</keyword>
<feature type="binding site" evidence="9">
    <location>
        <position position="149"/>
    </location>
    <ligand>
        <name>Mn(2+)</name>
        <dbReference type="ChEBI" id="CHEBI:29035"/>
    </ligand>
</feature>
<gene>
    <name evidence="9" type="primary">dxr</name>
    <name evidence="13" type="ORF">JOC94_003472</name>
</gene>
<evidence type="ECO:0000259" key="10">
    <source>
        <dbReference type="Pfam" id="PF02670"/>
    </source>
</evidence>
<organism evidence="13 14">
    <name type="scientific">Siminovitchia thermophila</name>
    <dbReference type="NCBI Taxonomy" id="1245522"/>
    <lineage>
        <taxon>Bacteria</taxon>
        <taxon>Bacillati</taxon>
        <taxon>Bacillota</taxon>
        <taxon>Bacilli</taxon>
        <taxon>Bacillales</taxon>
        <taxon>Bacillaceae</taxon>
        <taxon>Siminovitchia</taxon>
    </lineage>
</organism>
<dbReference type="Pfam" id="PF13288">
    <property type="entry name" value="DXPR_C"/>
    <property type="match status" value="1"/>
</dbReference>
<dbReference type="InterPro" id="IPR036169">
    <property type="entry name" value="DXPR_C_sf"/>
</dbReference>
<dbReference type="InterPro" id="IPR036291">
    <property type="entry name" value="NAD(P)-bd_dom_sf"/>
</dbReference>
<feature type="domain" description="1-deoxy-D-xylulose 5-phosphate reductoisomerase N-terminal" evidence="10">
    <location>
        <begin position="4"/>
        <end position="129"/>
    </location>
</feature>
<dbReference type="SUPFAM" id="SSF51735">
    <property type="entry name" value="NAD(P)-binding Rossmann-fold domains"/>
    <property type="match status" value="1"/>
</dbReference>
<dbReference type="PANTHER" id="PTHR30525">
    <property type="entry name" value="1-DEOXY-D-XYLULOSE 5-PHOSPHATE REDUCTOISOMERASE"/>
    <property type="match status" value="1"/>
</dbReference>
<evidence type="ECO:0000256" key="6">
    <source>
        <dbReference type="ARBA" id="ARBA00023211"/>
    </source>
</evidence>
<name>A0ABS2RA03_9BACI</name>
<feature type="binding site" evidence="9">
    <location>
        <position position="148"/>
    </location>
    <ligand>
        <name>1-deoxy-D-xylulose 5-phosphate</name>
        <dbReference type="ChEBI" id="CHEBI:57792"/>
    </ligand>
</feature>
<evidence type="ECO:0000256" key="1">
    <source>
        <dbReference type="ARBA" id="ARBA00005094"/>
    </source>
</evidence>
<dbReference type="Pfam" id="PF02670">
    <property type="entry name" value="DXP_reductoisom"/>
    <property type="match status" value="1"/>
</dbReference>
<feature type="binding site" evidence="9">
    <location>
        <position position="173"/>
    </location>
    <ligand>
        <name>1-deoxy-D-xylulose 5-phosphate</name>
        <dbReference type="ChEBI" id="CHEBI:57792"/>
    </ligand>
</feature>
<dbReference type="Proteomes" id="UP000823485">
    <property type="component" value="Unassembled WGS sequence"/>
</dbReference>
<dbReference type="SUPFAM" id="SSF69055">
    <property type="entry name" value="1-deoxy-D-xylulose-5-phosphate reductoisomerase, C-terminal domain"/>
    <property type="match status" value="1"/>
</dbReference>
<keyword evidence="14" id="KW-1185">Reference proteome</keyword>
<keyword evidence="5 9" id="KW-0560">Oxidoreductase</keyword>
<feature type="binding site" evidence="9">
    <location>
        <position position="38"/>
    </location>
    <ligand>
        <name>NADPH</name>
        <dbReference type="ChEBI" id="CHEBI:57783"/>
    </ligand>
</feature>
<comment type="similarity">
    <text evidence="2 9">Belongs to the DXR family.</text>
</comment>
<comment type="cofactor">
    <cofactor evidence="9">
        <name>Mg(2+)</name>
        <dbReference type="ChEBI" id="CHEBI:18420"/>
    </cofactor>
    <cofactor evidence="9">
        <name>Mn(2+)</name>
        <dbReference type="ChEBI" id="CHEBI:29035"/>
    </cofactor>
</comment>
<dbReference type="EMBL" id="JAFBFH010000027">
    <property type="protein sequence ID" value="MBM7716452.1"/>
    <property type="molecule type" value="Genomic_DNA"/>
</dbReference>
<dbReference type="InterPro" id="IPR026877">
    <property type="entry name" value="DXPR_C"/>
</dbReference>
<dbReference type="SUPFAM" id="SSF55347">
    <property type="entry name" value="Glyceraldehyde-3-phosphate dehydrogenase-like, C-terminal domain"/>
    <property type="match status" value="1"/>
</dbReference>
<feature type="binding site" evidence="9">
    <location>
        <position position="121"/>
    </location>
    <ligand>
        <name>NADPH</name>
        <dbReference type="ChEBI" id="CHEBI:57783"/>
    </ligand>
</feature>
<comment type="caution">
    <text evidence="13">The sequence shown here is derived from an EMBL/GenBank/DDBJ whole genome shotgun (WGS) entry which is preliminary data.</text>
</comment>
<comment type="catalytic activity">
    <reaction evidence="8">
        <text>2-C-methyl-D-erythritol 4-phosphate + NADP(+) = 1-deoxy-D-xylulose 5-phosphate + NADPH + H(+)</text>
        <dbReference type="Rhea" id="RHEA:13717"/>
        <dbReference type="ChEBI" id="CHEBI:15378"/>
        <dbReference type="ChEBI" id="CHEBI:57783"/>
        <dbReference type="ChEBI" id="CHEBI:57792"/>
        <dbReference type="ChEBI" id="CHEBI:58262"/>
        <dbReference type="ChEBI" id="CHEBI:58349"/>
        <dbReference type="EC" id="1.1.1.267"/>
    </reaction>
    <physiologicalReaction direction="right-to-left" evidence="8">
        <dbReference type="Rhea" id="RHEA:13719"/>
    </physiologicalReaction>
</comment>
<dbReference type="PIRSF" id="PIRSF006205">
    <property type="entry name" value="Dxp_reductismrs"/>
    <property type="match status" value="1"/>
</dbReference>
<feature type="binding site" evidence="9">
    <location>
        <position position="196"/>
    </location>
    <ligand>
        <name>1-deoxy-D-xylulose 5-phosphate</name>
        <dbReference type="ChEBI" id="CHEBI:57792"/>
    </ligand>
</feature>
<feature type="binding site" evidence="9">
    <location>
        <position position="13"/>
    </location>
    <ligand>
        <name>NADPH</name>
        <dbReference type="ChEBI" id="CHEBI:57783"/>
    </ligand>
</feature>
<dbReference type="Pfam" id="PF08436">
    <property type="entry name" value="DXP_redisom_C"/>
    <property type="match status" value="1"/>
</dbReference>
<feature type="binding site" evidence="9">
    <location>
        <position position="215"/>
    </location>
    <ligand>
        <name>1-deoxy-D-xylulose 5-phosphate</name>
        <dbReference type="ChEBI" id="CHEBI:57792"/>
    </ligand>
</feature>
<feature type="binding site" evidence="9">
    <location>
        <position position="11"/>
    </location>
    <ligand>
        <name>NADPH</name>
        <dbReference type="ChEBI" id="CHEBI:57783"/>
    </ligand>
</feature>
<dbReference type="NCBIfam" id="NF009114">
    <property type="entry name" value="PRK12464.1"/>
    <property type="match status" value="1"/>
</dbReference>
<feature type="binding site" evidence="9">
    <location>
        <position position="122"/>
    </location>
    <ligand>
        <name>1-deoxy-D-xylulose 5-phosphate</name>
        <dbReference type="ChEBI" id="CHEBI:57792"/>
    </ligand>
</feature>
<feature type="binding site" evidence="9">
    <location>
        <position position="218"/>
    </location>
    <ligand>
        <name>1-deoxy-D-xylulose 5-phosphate</name>
        <dbReference type="ChEBI" id="CHEBI:57792"/>
    </ligand>
</feature>
<evidence type="ECO:0000259" key="12">
    <source>
        <dbReference type="Pfam" id="PF13288"/>
    </source>
</evidence>
<evidence type="ECO:0000256" key="7">
    <source>
        <dbReference type="ARBA" id="ARBA00023229"/>
    </source>
</evidence>
<comment type="pathway">
    <text evidence="1 9">Isoprenoid biosynthesis; isopentenyl diphosphate biosynthesis via DXP pathway; isopentenyl diphosphate from 1-deoxy-D-xylulose 5-phosphate: step 1/6.</text>
</comment>
<protein>
    <recommendedName>
        <fullName evidence="9">1-deoxy-D-xylulose 5-phosphate reductoisomerase</fullName>
        <shortName evidence="9">DXP reductoisomerase</shortName>
        <ecNumber evidence="9">1.1.1.267</ecNumber>
    </recommendedName>
    <alternativeName>
        <fullName evidence="9">1-deoxyxylulose-5-phosphate reductoisomerase</fullName>
    </alternativeName>
    <alternativeName>
        <fullName evidence="9">2-C-methyl-D-erythritol 4-phosphate synthase</fullName>
    </alternativeName>
</protein>
<accession>A0ABS2RA03</accession>
<evidence type="ECO:0000259" key="11">
    <source>
        <dbReference type="Pfam" id="PF08436"/>
    </source>
</evidence>
<comment type="function">
    <text evidence="9">Catalyzes the NADPH-dependent rearrangement and reduction of 1-deoxy-D-xylulose-5-phosphate (DXP) to 2-C-methyl-D-erythritol 4-phosphate (MEP).</text>
</comment>